<gene>
    <name evidence="11" type="primary">trpB</name>
    <name evidence="13" type="ORF">HY3_07485</name>
</gene>
<dbReference type="InterPro" id="IPR001926">
    <property type="entry name" value="TrpB-like_PALP"/>
</dbReference>
<evidence type="ECO:0000256" key="11">
    <source>
        <dbReference type="HAMAP-Rule" id="MF_00133"/>
    </source>
</evidence>
<evidence type="ECO:0000256" key="1">
    <source>
        <dbReference type="ARBA" id="ARBA00001933"/>
    </source>
</evidence>
<dbReference type="NCBIfam" id="TIGR00263">
    <property type="entry name" value="trpB"/>
    <property type="match status" value="1"/>
</dbReference>
<dbReference type="Pfam" id="PF00291">
    <property type="entry name" value="PALP"/>
    <property type="match status" value="1"/>
</dbReference>
<feature type="modified residue" description="N6-(pyridoxal phosphate)lysine" evidence="11">
    <location>
        <position position="96"/>
    </location>
</feature>
<dbReference type="SUPFAM" id="SSF53686">
    <property type="entry name" value="Tryptophan synthase beta subunit-like PLP-dependent enzymes"/>
    <property type="match status" value="1"/>
</dbReference>
<evidence type="ECO:0000256" key="2">
    <source>
        <dbReference type="ARBA" id="ARBA00004733"/>
    </source>
</evidence>
<feature type="domain" description="Tryptophan synthase beta chain-like PALP" evidence="12">
    <location>
        <begin position="62"/>
        <end position="386"/>
    </location>
</feature>
<evidence type="ECO:0000256" key="3">
    <source>
        <dbReference type="ARBA" id="ARBA00009982"/>
    </source>
</evidence>
<dbReference type="AlphaFoldDB" id="A0A062TXJ9"/>
<dbReference type="GO" id="GO:0004834">
    <property type="term" value="F:tryptophan synthase activity"/>
    <property type="evidence" value="ECO:0007669"/>
    <property type="project" value="UniProtKB-UniRule"/>
</dbReference>
<dbReference type="RefSeq" id="WP_034829510.1">
    <property type="nucleotide sequence ID" value="NZ_AWFA01000089.1"/>
</dbReference>
<dbReference type="FunFam" id="3.40.50.1100:FF:000004">
    <property type="entry name" value="Tryptophan synthase beta chain"/>
    <property type="match status" value="1"/>
</dbReference>
<organism evidence="13 14">
    <name type="scientific">Hyphomonas pacifica</name>
    <dbReference type="NCBI Taxonomy" id="1280941"/>
    <lineage>
        <taxon>Bacteria</taxon>
        <taxon>Pseudomonadati</taxon>
        <taxon>Pseudomonadota</taxon>
        <taxon>Alphaproteobacteria</taxon>
        <taxon>Hyphomonadales</taxon>
        <taxon>Hyphomonadaceae</taxon>
        <taxon>Hyphomonas</taxon>
    </lineage>
</organism>
<dbReference type="PANTHER" id="PTHR48077:SF3">
    <property type="entry name" value="TRYPTOPHAN SYNTHASE"/>
    <property type="match status" value="1"/>
</dbReference>
<comment type="similarity">
    <text evidence="3 11">Belongs to the TrpB family.</text>
</comment>
<dbReference type="EMBL" id="AWFB01000003">
    <property type="protein sequence ID" value="RAN35655.1"/>
    <property type="molecule type" value="Genomic_DNA"/>
</dbReference>
<comment type="cofactor">
    <cofactor evidence="1 11">
        <name>pyridoxal 5'-phosphate</name>
        <dbReference type="ChEBI" id="CHEBI:597326"/>
    </cofactor>
</comment>
<keyword evidence="5 11" id="KW-0028">Amino-acid biosynthesis</keyword>
<evidence type="ECO:0000256" key="8">
    <source>
        <dbReference type="ARBA" id="ARBA00023141"/>
    </source>
</evidence>
<dbReference type="InterPro" id="IPR023026">
    <property type="entry name" value="Trp_synth_beta/beta-like"/>
</dbReference>
<evidence type="ECO:0000313" key="14">
    <source>
        <dbReference type="Proteomes" id="UP000249123"/>
    </source>
</evidence>
<keyword evidence="8 11" id="KW-0057">Aromatic amino acid biosynthesis</keyword>
<keyword evidence="14" id="KW-1185">Reference proteome</keyword>
<comment type="subunit">
    <text evidence="4 11">Tetramer of two alpha and two beta chains.</text>
</comment>
<dbReference type="CDD" id="cd06446">
    <property type="entry name" value="Trp-synth_B"/>
    <property type="match status" value="1"/>
</dbReference>
<dbReference type="PIRSF" id="PIRSF001413">
    <property type="entry name" value="Trp_syn_beta"/>
    <property type="match status" value="1"/>
</dbReference>
<comment type="caution">
    <text evidence="13">The sequence shown here is derived from an EMBL/GenBank/DDBJ whole genome shotgun (WGS) entry which is preliminary data.</text>
</comment>
<dbReference type="Proteomes" id="UP000249123">
    <property type="component" value="Unassembled WGS sequence"/>
</dbReference>
<dbReference type="PROSITE" id="PS00168">
    <property type="entry name" value="TRP_SYNTHASE_BETA"/>
    <property type="match status" value="1"/>
</dbReference>
<accession>A0A062TXJ9</accession>
<sequence>MDLRNTWDQWPDVNGRFGEFGGRYVAETLMPLILELEAEYRKAKEDPAFKAQMDDLWTHYVGRPSPLYFAERMTEHFGGAKIYFKRDELNHTGAHKINNCLGQVLLAMRMGKTRIIAETGAGQHGVATATICARFGLKCVVFMGETDVERQKPNVFRMRLLGAEIVPVSSGTGTLKDAMNEALRDWVTNVEDTFYCIGTAAGPHPYPELVRDFQSVIGKEARAQILEREGRLPDAVMACIGGGSNAIGLFHPFLEDESVRLLGVEAAGHGIETGEHAAALNGGKPGILHGNKTYLLQTDDGQIVDAHSISAGLDYPGIGPEHAFLRDTGRAEYLSCTDAEALEAFQLCTRLEGIIPALEPSHAIARVGEAAKELGPDGLIILNMCGRGDKDVFSVAKALGVDM</sequence>
<evidence type="ECO:0000256" key="10">
    <source>
        <dbReference type="ARBA" id="ARBA00049047"/>
    </source>
</evidence>
<dbReference type="InterPro" id="IPR006653">
    <property type="entry name" value="Trp_synth_b_CS"/>
</dbReference>
<evidence type="ECO:0000256" key="7">
    <source>
        <dbReference type="ARBA" id="ARBA00022898"/>
    </source>
</evidence>
<comment type="pathway">
    <text evidence="2 11">Amino-acid biosynthesis; L-tryptophan biosynthesis; L-tryptophan from chorismate: step 5/5.</text>
</comment>
<proteinExistence type="inferred from homology"/>
<evidence type="ECO:0000256" key="5">
    <source>
        <dbReference type="ARBA" id="ARBA00022605"/>
    </source>
</evidence>
<keyword evidence="6 11" id="KW-0822">Tryptophan biosynthesis</keyword>
<name>A0A062TXJ9_9PROT</name>
<dbReference type="HAMAP" id="MF_00133">
    <property type="entry name" value="Trp_synth_beta"/>
    <property type="match status" value="1"/>
</dbReference>
<dbReference type="GO" id="GO:0005737">
    <property type="term" value="C:cytoplasm"/>
    <property type="evidence" value="ECO:0007669"/>
    <property type="project" value="TreeGrafter"/>
</dbReference>
<evidence type="ECO:0000256" key="9">
    <source>
        <dbReference type="ARBA" id="ARBA00023239"/>
    </source>
</evidence>
<comment type="function">
    <text evidence="11">The beta subunit is responsible for the synthesis of L-tryptophan from indole and L-serine.</text>
</comment>
<dbReference type="Gene3D" id="3.40.50.1100">
    <property type="match status" value="2"/>
</dbReference>
<protein>
    <recommendedName>
        <fullName evidence="11">Tryptophan synthase beta chain</fullName>
        <ecNumber evidence="11">4.2.1.20</ecNumber>
    </recommendedName>
</protein>
<dbReference type="OrthoDB" id="9766131at2"/>
<accession>A0A328JVW8</accession>
<dbReference type="FunFam" id="3.40.50.1100:FF:000001">
    <property type="entry name" value="Tryptophan synthase beta chain"/>
    <property type="match status" value="1"/>
</dbReference>
<evidence type="ECO:0000313" key="13">
    <source>
        <dbReference type="EMBL" id="RAN35655.1"/>
    </source>
</evidence>
<dbReference type="InterPro" id="IPR006654">
    <property type="entry name" value="Trp_synth_beta"/>
</dbReference>
<dbReference type="PANTHER" id="PTHR48077">
    <property type="entry name" value="TRYPTOPHAN SYNTHASE-RELATED"/>
    <property type="match status" value="1"/>
</dbReference>
<evidence type="ECO:0000256" key="6">
    <source>
        <dbReference type="ARBA" id="ARBA00022822"/>
    </source>
</evidence>
<evidence type="ECO:0000256" key="4">
    <source>
        <dbReference type="ARBA" id="ARBA00011270"/>
    </source>
</evidence>
<keyword evidence="7 11" id="KW-0663">Pyridoxal phosphate</keyword>
<reference evidence="13 14" key="1">
    <citation type="submission" date="2013-04" db="EMBL/GenBank/DDBJ databases">
        <title>Hyphomonas sp. T24B3 Genome Sequencing.</title>
        <authorList>
            <person name="Lai Q."/>
            <person name="Shao Z."/>
        </authorList>
    </citation>
    <scope>NUCLEOTIDE SEQUENCE [LARGE SCALE GENOMIC DNA]</scope>
    <source>
        <strain evidence="13 14">T24B3</strain>
    </source>
</reference>
<dbReference type="UniPathway" id="UPA00035">
    <property type="reaction ID" value="UER00044"/>
</dbReference>
<dbReference type="InterPro" id="IPR036052">
    <property type="entry name" value="TrpB-like_PALP_sf"/>
</dbReference>
<dbReference type="eggNOG" id="COG0133">
    <property type="taxonomic scope" value="Bacteria"/>
</dbReference>
<dbReference type="EC" id="4.2.1.20" evidence="11"/>
<keyword evidence="9 11" id="KW-0456">Lyase</keyword>
<comment type="catalytic activity">
    <reaction evidence="10 11">
        <text>(1S,2R)-1-C-(indol-3-yl)glycerol 3-phosphate + L-serine = D-glyceraldehyde 3-phosphate + L-tryptophan + H2O</text>
        <dbReference type="Rhea" id="RHEA:10532"/>
        <dbReference type="ChEBI" id="CHEBI:15377"/>
        <dbReference type="ChEBI" id="CHEBI:33384"/>
        <dbReference type="ChEBI" id="CHEBI:57912"/>
        <dbReference type="ChEBI" id="CHEBI:58866"/>
        <dbReference type="ChEBI" id="CHEBI:59776"/>
        <dbReference type="EC" id="4.2.1.20"/>
    </reaction>
</comment>
<dbReference type="STRING" id="1280941.HY2_06515"/>
<evidence type="ECO:0000259" key="12">
    <source>
        <dbReference type="Pfam" id="PF00291"/>
    </source>
</evidence>